<sequence>MMSMGNGIIPSMSTMLPTSHFSPMGLGMHMGAAATTISVPQFLPMNVEGTGFPRINDASSQMLSTFLNRPTGLISNSPIFSPLESCSQQFVVPSCFSEIQASSFSPFSKSASTSNLEDTIQFRGSNGY</sequence>
<proteinExistence type="predicted"/>
<dbReference type="EMBL" id="CAKOAT010402932">
    <property type="protein sequence ID" value="CAH8367353.1"/>
    <property type="molecule type" value="Genomic_DNA"/>
</dbReference>
<comment type="caution">
    <text evidence="1">The sequence shown here is derived from an EMBL/GenBank/DDBJ whole genome shotgun (WGS) entry which is preliminary data.</text>
</comment>
<name>A0ABC8L494_ERUVS</name>
<protein>
    <submittedName>
        <fullName evidence="1">Uncharacterized protein</fullName>
    </submittedName>
</protein>
<gene>
    <name evidence="1" type="ORF">ERUC_LOCUS30797</name>
</gene>
<dbReference type="AlphaFoldDB" id="A0ABC8L494"/>
<organism evidence="1 2">
    <name type="scientific">Eruca vesicaria subsp. sativa</name>
    <name type="common">Garden rocket</name>
    <name type="synonym">Eruca sativa</name>
    <dbReference type="NCBI Taxonomy" id="29727"/>
    <lineage>
        <taxon>Eukaryota</taxon>
        <taxon>Viridiplantae</taxon>
        <taxon>Streptophyta</taxon>
        <taxon>Embryophyta</taxon>
        <taxon>Tracheophyta</taxon>
        <taxon>Spermatophyta</taxon>
        <taxon>Magnoliopsida</taxon>
        <taxon>eudicotyledons</taxon>
        <taxon>Gunneridae</taxon>
        <taxon>Pentapetalae</taxon>
        <taxon>rosids</taxon>
        <taxon>malvids</taxon>
        <taxon>Brassicales</taxon>
        <taxon>Brassicaceae</taxon>
        <taxon>Brassiceae</taxon>
        <taxon>Eruca</taxon>
    </lineage>
</organism>
<evidence type="ECO:0000313" key="2">
    <source>
        <dbReference type="Proteomes" id="UP001642260"/>
    </source>
</evidence>
<reference evidence="1 2" key="1">
    <citation type="submission" date="2022-03" db="EMBL/GenBank/DDBJ databases">
        <authorList>
            <person name="Macdonald S."/>
            <person name="Ahmed S."/>
            <person name="Newling K."/>
        </authorList>
    </citation>
    <scope>NUCLEOTIDE SEQUENCE [LARGE SCALE GENOMIC DNA]</scope>
</reference>
<keyword evidence="2" id="KW-1185">Reference proteome</keyword>
<evidence type="ECO:0000313" key="1">
    <source>
        <dbReference type="EMBL" id="CAH8367353.1"/>
    </source>
</evidence>
<accession>A0ABC8L494</accession>
<dbReference type="Proteomes" id="UP001642260">
    <property type="component" value="Unassembled WGS sequence"/>
</dbReference>